<proteinExistence type="predicted"/>
<name>A0A0U1CDC2_9MYCO</name>
<feature type="transmembrane region" description="Helical" evidence="5">
    <location>
        <begin position="104"/>
        <end position="122"/>
    </location>
</feature>
<sequence>MLTELYHTAIVFLVVLAVVTFVSGFWFTNPYGRFAKPDETFTAPAKLGWLIFECPQWWAFTVTFWTVAHHHGAPALMLYGLWQCHYLYRGLLYPLWRKDSGKRFPYSGIAFGFLFNAINGFANGYAVACAAHLQSGAWFTDPRFVFGVLIAVVGWIVNFQADRILINLRSDGFGGYRIPYGGAFRWVSAANYLGEIILWAGWALMSWTLPGLIFVVFSIANLLPRALSIHRWYRQTFPTEYPRERKAIVPGLL</sequence>
<evidence type="ECO:0000256" key="2">
    <source>
        <dbReference type="ARBA" id="ARBA00022692"/>
    </source>
</evidence>
<evidence type="ECO:0000256" key="3">
    <source>
        <dbReference type="ARBA" id="ARBA00022989"/>
    </source>
</evidence>
<evidence type="ECO:0000313" key="8">
    <source>
        <dbReference type="Proteomes" id="UP000045782"/>
    </source>
</evidence>
<feature type="transmembrane region" description="Helical" evidence="5">
    <location>
        <begin position="47"/>
        <end position="67"/>
    </location>
</feature>
<evidence type="ECO:0000256" key="1">
    <source>
        <dbReference type="ARBA" id="ARBA00004141"/>
    </source>
</evidence>
<dbReference type="InterPro" id="IPR001104">
    <property type="entry name" value="3-oxo-5_a-steroid_4-DH_C"/>
</dbReference>
<feature type="transmembrane region" description="Helical" evidence="5">
    <location>
        <begin position="142"/>
        <end position="161"/>
    </location>
</feature>
<dbReference type="GO" id="GO:0016020">
    <property type="term" value="C:membrane"/>
    <property type="evidence" value="ECO:0007669"/>
    <property type="project" value="UniProtKB-SubCell"/>
</dbReference>
<dbReference type="AlphaFoldDB" id="A0A0U1CDC2"/>
<evidence type="ECO:0000259" key="6">
    <source>
        <dbReference type="Pfam" id="PF02544"/>
    </source>
</evidence>
<dbReference type="InterPro" id="IPR016636">
    <property type="entry name" value="3-oxo-5-alpha-steroid_4-DH"/>
</dbReference>
<dbReference type="Proteomes" id="UP000045782">
    <property type="component" value="Unassembled WGS sequence"/>
</dbReference>
<feature type="transmembrane region" description="Helical" evidence="5">
    <location>
        <begin position="6"/>
        <end position="27"/>
    </location>
</feature>
<dbReference type="EMBL" id="CSWP01000006">
    <property type="protein sequence ID" value="CPV59600.1"/>
    <property type="molecule type" value="Genomic_DNA"/>
</dbReference>
<dbReference type="Gene3D" id="1.20.120.1630">
    <property type="match status" value="1"/>
</dbReference>
<dbReference type="PROSITE" id="PS50244">
    <property type="entry name" value="S5A_REDUCTASE"/>
    <property type="match status" value="1"/>
</dbReference>
<dbReference type="PANTHER" id="PTHR10556:SF43">
    <property type="entry name" value="STEROID 5-ALPHA-REDUCTASE DET2"/>
    <property type="match status" value="1"/>
</dbReference>
<keyword evidence="4 5" id="KW-0472">Membrane</keyword>
<dbReference type="GO" id="GO:0008202">
    <property type="term" value="P:steroid metabolic process"/>
    <property type="evidence" value="ECO:0007669"/>
    <property type="project" value="InterPro"/>
</dbReference>
<dbReference type="GO" id="GO:0003865">
    <property type="term" value="F:3-oxo-5-alpha-steroid 4-dehydrogenase activity"/>
    <property type="evidence" value="ECO:0007669"/>
    <property type="project" value="InterPro"/>
</dbReference>
<evidence type="ECO:0000256" key="5">
    <source>
        <dbReference type="SAM" id="Phobius"/>
    </source>
</evidence>
<organism evidence="7 8">
    <name type="scientific">Mycobacteroides abscessus</name>
    <dbReference type="NCBI Taxonomy" id="36809"/>
    <lineage>
        <taxon>Bacteria</taxon>
        <taxon>Bacillati</taxon>
        <taxon>Actinomycetota</taxon>
        <taxon>Actinomycetes</taxon>
        <taxon>Mycobacteriales</taxon>
        <taxon>Mycobacteriaceae</taxon>
        <taxon>Mycobacteroides</taxon>
    </lineage>
</organism>
<protein>
    <submittedName>
        <fullName evidence="7">Steroid dehydrogenase</fullName>
    </submittedName>
</protein>
<dbReference type="Pfam" id="PF02544">
    <property type="entry name" value="Steroid_dh"/>
    <property type="match status" value="1"/>
</dbReference>
<accession>A0A0U1CDC2</accession>
<keyword evidence="3 5" id="KW-1133">Transmembrane helix</keyword>
<feature type="transmembrane region" description="Helical" evidence="5">
    <location>
        <begin position="207"/>
        <end position="224"/>
    </location>
</feature>
<keyword evidence="2 5" id="KW-0812">Transmembrane</keyword>
<evidence type="ECO:0000256" key="4">
    <source>
        <dbReference type="ARBA" id="ARBA00023136"/>
    </source>
</evidence>
<reference evidence="7 8" key="1">
    <citation type="submission" date="2015-03" db="EMBL/GenBank/DDBJ databases">
        <authorList>
            <person name="Murphy D."/>
        </authorList>
    </citation>
    <scope>NUCLEOTIDE SEQUENCE [LARGE SCALE GENOMIC DNA]</scope>
    <source>
        <strain evidence="7 8">PAP088</strain>
    </source>
</reference>
<dbReference type="PANTHER" id="PTHR10556">
    <property type="entry name" value="3-OXO-5-ALPHA-STEROID 4-DEHYDROGENASE"/>
    <property type="match status" value="1"/>
</dbReference>
<dbReference type="PIRSF" id="PIRSF015596">
    <property type="entry name" value="5_alpha-SR2"/>
    <property type="match status" value="1"/>
</dbReference>
<feature type="domain" description="3-oxo-5-alpha-steroid 4-dehydrogenase C-terminal" evidence="6">
    <location>
        <begin position="104"/>
        <end position="252"/>
    </location>
</feature>
<comment type="subcellular location">
    <subcellularLocation>
        <location evidence="1">Membrane</location>
        <topology evidence="1">Multi-pass membrane protein</topology>
    </subcellularLocation>
</comment>
<gene>
    <name evidence="7" type="ORF">ERS075579_03128</name>
</gene>
<evidence type="ECO:0000313" key="7">
    <source>
        <dbReference type="EMBL" id="CPV59600.1"/>
    </source>
</evidence>
<dbReference type="InterPro" id="IPR039357">
    <property type="entry name" value="SRD5A/TECR"/>
</dbReference>
<dbReference type="RefSeq" id="WP_005063334.1">
    <property type="nucleotide sequence ID" value="NZ_CP014951.1"/>
</dbReference>